<feature type="compositionally biased region" description="Basic and acidic residues" evidence="1">
    <location>
        <begin position="599"/>
        <end position="621"/>
    </location>
</feature>
<protein>
    <submittedName>
        <fullName evidence="3">Putative transposase</fullName>
    </submittedName>
</protein>
<dbReference type="InterPro" id="IPR012337">
    <property type="entry name" value="RNaseH-like_sf"/>
</dbReference>
<evidence type="ECO:0000259" key="2">
    <source>
        <dbReference type="PROSITE" id="PS50994"/>
    </source>
</evidence>
<evidence type="ECO:0000256" key="1">
    <source>
        <dbReference type="SAM" id="MobiDB-lite"/>
    </source>
</evidence>
<dbReference type="RefSeq" id="WP_093634575.1">
    <property type="nucleotide sequence ID" value="NZ_FPBH01000006.1"/>
</dbReference>
<dbReference type="InterPro" id="IPR036397">
    <property type="entry name" value="RNaseH_sf"/>
</dbReference>
<proteinExistence type="predicted"/>
<dbReference type="SUPFAM" id="SSF53098">
    <property type="entry name" value="Ribonuclease H-like"/>
    <property type="match status" value="1"/>
</dbReference>
<evidence type="ECO:0000313" key="4">
    <source>
        <dbReference type="Proteomes" id="UP000198844"/>
    </source>
</evidence>
<dbReference type="InterPro" id="IPR001584">
    <property type="entry name" value="Integrase_cat-core"/>
</dbReference>
<feature type="domain" description="Integrase catalytic" evidence="2">
    <location>
        <begin position="246"/>
        <end position="458"/>
    </location>
</feature>
<dbReference type="AlphaFoldDB" id="A0A1I7CDX5"/>
<dbReference type="Gene3D" id="3.30.420.10">
    <property type="entry name" value="Ribonuclease H-like superfamily/Ribonuclease H"/>
    <property type="match status" value="1"/>
</dbReference>
<dbReference type="OrthoDB" id="8776512at2"/>
<name>A0A1I7CDX5_9BURK</name>
<dbReference type="PROSITE" id="PS50994">
    <property type="entry name" value="INTEGRASE"/>
    <property type="match status" value="1"/>
</dbReference>
<reference evidence="3 4" key="1">
    <citation type="submission" date="2016-10" db="EMBL/GenBank/DDBJ databases">
        <authorList>
            <person name="de Groot N.N."/>
        </authorList>
    </citation>
    <scope>NUCLEOTIDE SEQUENCE [LARGE SCALE GENOMIC DNA]</scope>
    <source>
        <strain evidence="3 4">LMG 27731</strain>
    </source>
</reference>
<sequence>MKRSLLHNDELREQGKETARWQVVDPTPRDGWIKVFDRETHQEAYKALSEISDGIADDRLVLVRHRAPRVSAAAQDDPELDKELQAAQACLRKVEQTQKKYGVSFRKACEIAEEEHNPEADSADPFPSRATLYRYAEARRNGLPLLRGDKNKGNRKQRYDQQIVDLICNAAKALFLKQGSRWTLVDLAEYVNDRARESGWLASGKPISRRFVAKTILLNLSADPEIDRMDPKDVAAAKSIAKNRIIVALPFDRVEQDALHLPFVVMTRHGATSNVYLVHAIDCCTGLPVGWHMVIGAATESDGLRCVESILFSKRTRLAKLGLAYDLDVFGAPHQLIFDNGPETKGERMDRLTRLDIDPMHCKSRHAHGKPFIERLNRSLKDALQTLPGCTRVDGKDGQRDPVALGDKLMSEEELEQWIVRWYFEDWANTELERHVRSDFRDITKLGSTPAMRWKSLTQEHLFAMPLPPPRSEWLMTLYEHEVRTLSRKTGISCRGFNYKGDNLPYLLNRYGEVPLGVLVNPDDYRQIYIDDGPDRPLVALTEEFVDETTPAYSFAHVKELLKDTIPMSNESPVKTAFRRDVHTHAIASTGTPASKKQSKAEKNRATANRVKESMAIRRAAENPIPPRSDIPRASDLGFEQPSFDNVPPLAVLNRVDGEKQK</sequence>
<dbReference type="EMBL" id="FPBH01000006">
    <property type="protein sequence ID" value="SFT97647.1"/>
    <property type="molecule type" value="Genomic_DNA"/>
</dbReference>
<organism evidence="3 4">
    <name type="scientific">Paraburkholderia aspalathi</name>
    <dbReference type="NCBI Taxonomy" id="1324617"/>
    <lineage>
        <taxon>Bacteria</taxon>
        <taxon>Pseudomonadati</taxon>
        <taxon>Pseudomonadota</taxon>
        <taxon>Betaproteobacteria</taxon>
        <taxon>Burkholderiales</taxon>
        <taxon>Burkholderiaceae</taxon>
        <taxon>Paraburkholderia</taxon>
    </lineage>
</organism>
<dbReference type="GO" id="GO:0003676">
    <property type="term" value="F:nucleic acid binding"/>
    <property type="evidence" value="ECO:0007669"/>
    <property type="project" value="InterPro"/>
</dbReference>
<dbReference type="GO" id="GO:0015074">
    <property type="term" value="P:DNA integration"/>
    <property type="evidence" value="ECO:0007669"/>
    <property type="project" value="InterPro"/>
</dbReference>
<dbReference type="Proteomes" id="UP000198844">
    <property type="component" value="Unassembled WGS sequence"/>
</dbReference>
<accession>A0A1I7CDX5</accession>
<evidence type="ECO:0000313" key="3">
    <source>
        <dbReference type="EMBL" id="SFT97647.1"/>
    </source>
</evidence>
<gene>
    <name evidence="3" type="ORF">SAMN05192563_1006156</name>
</gene>
<feature type="region of interest" description="Disordered" evidence="1">
    <location>
        <begin position="585"/>
        <end position="662"/>
    </location>
</feature>
<feature type="compositionally biased region" description="Polar residues" evidence="1">
    <location>
        <begin position="587"/>
        <end position="596"/>
    </location>
</feature>